<feature type="non-terminal residue" evidence="4">
    <location>
        <position position="173"/>
    </location>
</feature>
<evidence type="ECO:0000256" key="3">
    <source>
        <dbReference type="ARBA" id="ARBA00023180"/>
    </source>
</evidence>
<keyword evidence="3" id="KW-0325">Glycoprotein</keyword>
<keyword evidence="2" id="KW-0121">Carboxypeptidase</keyword>
<organism evidence="4 5">
    <name type="scientific">Racocetra fulgida</name>
    <dbReference type="NCBI Taxonomy" id="60492"/>
    <lineage>
        <taxon>Eukaryota</taxon>
        <taxon>Fungi</taxon>
        <taxon>Fungi incertae sedis</taxon>
        <taxon>Mucoromycota</taxon>
        <taxon>Glomeromycotina</taxon>
        <taxon>Glomeromycetes</taxon>
        <taxon>Diversisporales</taxon>
        <taxon>Gigasporaceae</taxon>
        <taxon>Racocetra</taxon>
    </lineage>
</organism>
<sequence>MVNTSEQAALDVYEFLQRFFIMFPKYATLDLHLFSESYGGHYEITAYLINTVNKCYQTNTTHDCVAANITCWEGYNGIYTQNSDAGLYDIRTKNDLPVPTYTKYLENPIVLKSIGVNTTAISKYLEFNEAIYFRFTDSGDLLGGNEMAESLKWKRRKEFNNAVFQEWTVGGVK</sequence>
<comment type="caution">
    <text evidence="4">The sequence shown here is derived from an EMBL/GenBank/DDBJ whole genome shotgun (WGS) entry which is preliminary data.</text>
</comment>
<dbReference type="Proteomes" id="UP000789396">
    <property type="component" value="Unassembled WGS sequence"/>
</dbReference>
<name>A0A9N9HK35_9GLOM</name>
<keyword evidence="5" id="KW-1185">Reference proteome</keyword>
<evidence type="ECO:0000256" key="2">
    <source>
        <dbReference type="ARBA" id="ARBA00022645"/>
    </source>
</evidence>
<dbReference type="GO" id="GO:0006508">
    <property type="term" value="P:proteolysis"/>
    <property type="evidence" value="ECO:0007669"/>
    <property type="project" value="InterPro"/>
</dbReference>
<dbReference type="SUPFAM" id="SSF53474">
    <property type="entry name" value="alpha/beta-Hydrolases"/>
    <property type="match status" value="1"/>
</dbReference>
<comment type="similarity">
    <text evidence="1">Belongs to the peptidase S10 family.</text>
</comment>
<dbReference type="PROSITE" id="PS00131">
    <property type="entry name" value="CARBOXYPEPT_SER_SER"/>
    <property type="match status" value="1"/>
</dbReference>
<dbReference type="AlphaFoldDB" id="A0A9N9HK35"/>
<dbReference type="InterPro" id="IPR029058">
    <property type="entry name" value="AB_hydrolase_fold"/>
</dbReference>
<protein>
    <submittedName>
        <fullName evidence="4">3547_t:CDS:1</fullName>
    </submittedName>
</protein>
<reference evidence="4" key="1">
    <citation type="submission" date="2021-06" db="EMBL/GenBank/DDBJ databases">
        <authorList>
            <person name="Kallberg Y."/>
            <person name="Tangrot J."/>
            <person name="Rosling A."/>
        </authorList>
    </citation>
    <scope>NUCLEOTIDE SEQUENCE</scope>
    <source>
        <strain evidence="4">IN212</strain>
    </source>
</reference>
<dbReference type="GO" id="GO:0004185">
    <property type="term" value="F:serine-type carboxypeptidase activity"/>
    <property type="evidence" value="ECO:0007669"/>
    <property type="project" value="InterPro"/>
</dbReference>
<proteinExistence type="inferred from homology"/>
<evidence type="ECO:0000313" key="5">
    <source>
        <dbReference type="Proteomes" id="UP000789396"/>
    </source>
</evidence>
<gene>
    <name evidence="4" type="ORF">RFULGI_LOCUS9667</name>
</gene>
<dbReference type="InterPro" id="IPR018202">
    <property type="entry name" value="Ser_caboxypep_ser_AS"/>
</dbReference>
<dbReference type="Gene3D" id="1.10.287.410">
    <property type="match status" value="1"/>
</dbReference>
<evidence type="ECO:0000256" key="1">
    <source>
        <dbReference type="ARBA" id="ARBA00009431"/>
    </source>
</evidence>
<dbReference type="EMBL" id="CAJVPZ010017804">
    <property type="protein sequence ID" value="CAG8682446.1"/>
    <property type="molecule type" value="Genomic_DNA"/>
</dbReference>
<accession>A0A9N9HK35</accession>
<dbReference type="Gene3D" id="3.40.50.1820">
    <property type="entry name" value="alpha/beta hydrolase"/>
    <property type="match status" value="2"/>
</dbReference>
<evidence type="ECO:0000313" key="4">
    <source>
        <dbReference type="EMBL" id="CAG8682446.1"/>
    </source>
</evidence>
<dbReference type="OrthoDB" id="443318at2759"/>
<keyword evidence="2" id="KW-0378">Hydrolase</keyword>
<keyword evidence="2" id="KW-0645">Protease</keyword>
<dbReference type="Pfam" id="PF00450">
    <property type="entry name" value="Peptidase_S10"/>
    <property type="match status" value="1"/>
</dbReference>
<dbReference type="InterPro" id="IPR001563">
    <property type="entry name" value="Peptidase_S10"/>
</dbReference>